<feature type="region of interest" description="Disordered" evidence="1">
    <location>
        <begin position="831"/>
        <end position="887"/>
    </location>
</feature>
<reference evidence="4" key="2">
    <citation type="submission" date="2021-03" db="UniProtKB">
        <authorList>
            <consortium name="EnsemblPlants"/>
        </authorList>
    </citation>
    <scope>IDENTIFICATION</scope>
</reference>
<dbReference type="InterPro" id="IPR025312">
    <property type="entry name" value="DUF4216"/>
</dbReference>
<dbReference type="Pfam" id="PF03004">
    <property type="entry name" value="Transposase_24"/>
    <property type="match status" value="1"/>
</dbReference>
<name>A0A803LZ81_CHEQI</name>
<feature type="region of interest" description="Disordered" evidence="1">
    <location>
        <begin position="1"/>
        <end position="24"/>
    </location>
</feature>
<feature type="domain" description="DUF4218" evidence="3">
    <location>
        <begin position="1"/>
        <end position="45"/>
    </location>
</feature>
<feature type="compositionally biased region" description="Basic and acidic residues" evidence="1">
    <location>
        <begin position="1"/>
        <end position="13"/>
    </location>
</feature>
<dbReference type="Pfam" id="PF13952">
    <property type="entry name" value="DUF4216"/>
    <property type="match status" value="1"/>
</dbReference>
<evidence type="ECO:0008006" key="6">
    <source>
        <dbReference type="Google" id="ProtNLM"/>
    </source>
</evidence>
<feature type="region of interest" description="Disordered" evidence="1">
    <location>
        <begin position="729"/>
        <end position="774"/>
    </location>
</feature>
<organism evidence="4 5">
    <name type="scientific">Chenopodium quinoa</name>
    <name type="common">Quinoa</name>
    <dbReference type="NCBI Taxonomy" id="63459"/>
    <lineage>
        <taxon>Eukaryota</taxon>
        <taxon>Viridiplantae</taxon>
        <taxon>Streptophyta</taxon>
        <taxon>Embryophyta</taxon>
        <taxon>Tracheophyta</taxon>
        <taxon>Spermatophyta</taxon>
        <taxon>Magnoliopsida</taxon>
        <taxon>eudicotyledons</taxon>
        <taxon>Gunneridae</taxon>
        <taxon>Pentapetalae</taxon>
        <taxon>Caryophyllales</taxon>
        <taxon>Chenopodiaceae</taxon>
        <taxon>Chenopodioideae</taxon>
        <taxon>Atripliceae</taxon>
        <taxon>Chenopodium</taxon>
    </lineage>
</organism>
<dbReference type="Proteomes" id="UP000596660">
    <property type="component" value="Unplaced"/>
</dbReference>
<dbReference type="PANTHER" id="PTHR48258">
    <property type="entry name" value="DUF4218 DOMAIN-CONTAINING PROTEIN-RELATED"/>
    <property type="match status" value="1"/>
</dbReference>
<feature type="region of interest" description="Disordered" evidence="1">
    <location>
        <begin position="683"/>
        <end position="707"/>
    </location>
</feature>
<proteinExistence type="predicted"/>
<dbReference type="AlphaFoldDB" id="A0A803LZ81"/>
<feature type="compositionally biased region" description="Low complexity" evidence="1">
    <location>
        <begin position="878"/>
        <end position="887"/>
    </location>
</feature>
<dbReference type="Pfam" id="PF13960">
    <property type="entry name" value="DUF4218"/>
    <property type="match status" value="1"/>
</dbReference>
<feature type="domain" description="DUF4216" evidence="2">
    <location>
        <begin position="201"/>
        <end position="261"/>
    </location>
</feature>
<dbReference type="InterPro" id="IPR025452">
    <property type="entry name" value="DUF4218"/>
</dbReference>
<feature type="region of interest" description="Disordered" evidence="1">
    <location>
        <begin position="320"/>
        <end position="367"/>
    </location>
</feature>
<evidence type="ECO:0000259" key="3">
    <source>
        <dbReference type="Pfam" id="PF13960"/>
    </source>
</evidence>
<feature type="compositionally biased region" description="Polar residues" evidence="1">
    <location>
        <begin position="843"/>
        <end position="867"/>
    </location>
</feature>
<dbReference type="PANTHER" id="PTHR48258:SF8">
    <property type="entry name" value="DUF4216 DOMAIN-CONTAINING PROTEIN"/>
    <property type="match status" value="1"/>
</dbReference>
<evidence type="ECO:0000313" key="4">
    <source>
        <dbReference type="EnsemblPlants" id="AUR62020782-RA:cds"/>
    </source>
</evidence>
<feature type="compositionally biased region" description="Basic and acidic residues" evidence="1">
    <location>
        <begin position="497"/>
        <end position="506"/>
    </location>
</feature>
<sequence length="906" mass="103752">MYGIERNLHEMKQDVQNNARPEGSMAEGYQAKECVAFIARFLKRSSKATPEVNECDTSKSFFPKVGRPIKGKGRTSMKKNRGHIIDRITWAQAHRYVLFNCDCEEVEKYIRKKVDLILKEGHDNIQDHILWLSKGPSHVAKKHTGYSVNDYRFHTTKRDANYVTQNSGVTLIATTHSFASSKDQNPIVGNVNYFGSVTEIIEISYHGHFSVVLFRCQWFHSEKDDDDLITFNMNKTVSKEEHFILANQVFYVEDLNREGWHYAIQIPPREFSDAYGIEYELQRLQKLKDNAERMEALGTTSLANKILEDKTKALFCPSAMLNSTPENEDDASTSEYDGENEVETDNLTSGKRKASKQVPKQVNKSSLRPKTMADVVEVNSRKKHAVDEVQNIHSLKVARVQDQCIQKKEQVISEKKGSKRAFCSPGSMSAYLEFRKKQKENNDAFVASYQSLNDSLTRNTRICGAAFNENDNDDADALKLEDDLLSNYGREGMQETEPEKELEKAPNRKRHRGPTMLPKVHARTRDEREVIILNSLGQPVGPTREIVQEFKQFLGIVARDSELAPLNYINFPSLPTLHKMWEYVQEKYMVPEAGREWVMQAINGSWKAHKCFTKRNYFSAYPTDALRWFHKPDTISEPQFRELLQYWHSKEAEEISKINKDNRQLLDDMHTMGRNSYAILRHKLKQQDPDKQEPSQTRVYKESRKRTVGRKYLTNHEKIEENIAKMDALESSQHEDQDGSNSKDPYSEVIPDPKRKSRVRLQGKGVKKSDLKKKDKKSDFIFPTEFLESMQSQLVQQLAPSATTAILTQLWDANPGINLVIPDFAIPSAPKDASSAPHLLVDQNGQSSKSGATINQEQPRGSPQSLRHSPEVCHSRRATTPRFATTPEVRHIPNVLYNRRATAAIP</sequence>
<dbReference type="InterPro" id="IPR004252">
    <property type="entry name" value="Probable_transposase_24"/>
</dbReference>
<accession>A0A803LZ81</accession>
<feature type="compositionally biased region" description="Acidic residues" evidence="1">
    <location>
        <begin position="326"/>
        <end position="344"/>
    </location>
</feature>
<feature type="region of interest" description="Disordered" evidence="1">
    <location>
        <begin position="489"/>
        <end position="514"/>
    </location>
</feature>
<evidence type="ECO:0000259" key="2">
    <source>
        <dbReference type="Pfam" id="PF13952"/>
    </source>
</evidence>
<reference evidence="4" key="1">
    <citation type="journal article" date="2017" name="Nature">
        <title>The genome of Chenopodium quinoa.</title>
        <authorList>
            <person name="Jarvis D.E."/>
            <person name="Ho Y.S."/>
            <person name="Lightfoot D.J."/>
            <person name="Schmoeckel S.M."/>
            <person name="Li B."/>
            <person name="Borm T.J.A."/>
            <person name="Ohyanagi H."/>
            <person name="Mineta K."/>
            <person name="Michell C.T."/>
            <person name="Saber N."/>
            <person name="Kharbatia N.M."/>
            <person name="Rupper R.R."/>
            <person name="Sharp A.R."/>
            <person name="Dally N."/>
            <person name="Boughton B.A."/>
            <person name="Woo Y.H."/>
            <person name="Gao G."/>
            <person name="Schijlen E.G.W.M."/>
            <person name="Guo X."/>
            <person name="Momin A.A."/>
            <person name="Negrao S."/>
            <person name="Al-Babili S."/>
            <person name="Gehring C."/>
            <person name="Roessner U."/>
            <person name="Jung C."/>
            <person name="Murphy K."/>
            <person name="Arold S.T."/>
            <person name="Gojobori T."/>
            <person name="van der Linden C.G."/>
            <person name="van Loo E.N."/>
            <person name="Jellen E.N."/>
            <person name="Maughan P.J."/>
            <person name="Tester M."/>
        </authorList>
    </citation>
    <scope>NUCLEOTIDE SEQUENCE [LARGE SCALE GENOMIC DNA]</scope>
    <source>
        <strain evidence="4">cv. PI 614886</strain>
    </source>
</reference>
<keyword evidence="5" id="KW-1185">Reference proteome</keyword>
<dbReference type="EnsemblPlants" id="AUR62020782-RA">
    <property type="protein sequence ID" value="AUR62020782-RA:cds"/>
    <property type="gene ID" value="AUR62020782"/>
</dbReference>
<protein>
    <recommendedName>
        <fullName evidence="6">Transposase</fullName>
    </recommendedName>
</protein>
<feature type="compositionally biased region" description="Polar residues" evidence="1">
    <location>
        <begin position="358"/>
        <end position="367"/>
    </location>
</feature>
<dbReference type="Gramene" id="AUR62020782-RA">
    <property type="protein sequence ID" value="AUR62020782-RA:cds"/>
    <property type="gene ID" value="AUR62020782"/>
</dbReference>
<evidence type="ECO:0000256" key="1">
    <source>
        <dbReference type="SAM" id="MobiDB-lite"/>
    </source>
</evidence>
<evidence type="ECO:0000313" key="5">
    <source>
        <dbReference type="Proteomes" id="UP000596660"/>
    </source>
</evidence>